<comment type="caution">
    <text evidence="2">The sequence shown here is derived from an EMBL/GenBank/DDBJ whole genome shotgun (WGS) entry which is preliminary data.</text>
</comment>
<reference evidence="2 3" key="1">
    <citation type="submission" date="2015-12" db="EMBL/GenBank/DDBJ databases">
        <title>Amycolatopsis regifaucium genome sequencing and assembly.</title>
        <authorList>
            <person name="Mayilraj S."/>
        </authorList>
    </citation>
    <scope>NUCLEOTIDE SEQUENCE [LARGE SCALE GENOMIC DNA]</scope>
    <source>
        <strain evidence="2 3">GY080</strain>
    </source>
</reference>
<dbReference type="Proteomes" id="UP000076321">
    <property type="component" value="Unassembled WGS sequence"/>
</dbReference>
<evidence type="ECO:0000313" key="2">
    <source>
        <dbReference type="EMBL" id="KZB82948.1"/>
    </source>
</evidence>
<keyword evidence="1" id="KW-1133">Transmembrane helix</keyword>
<protein>
    <submittedName>
        <fullName evidence="2">Uncharacterized protein</fullName>
    </submittedName>
</protein>
<sequence>MKGSFPTFRVGKEAFTALTTEGGARLRRPGERLAGFLMTAPFHVLFGFFPCFTPLGWHCTTTREIDMLRLMADG</sequence>
<dbReference type="AlphaFoldDB" id="A0A154MEG7"/>
<accession>A0A154MEG7</accession>
<organism evidence="2 3">
    <name type="scientific">Amycolatopsis regifaucium</name>
    <dbReference type="NCBI Taxonomy" id="546365"/>
    <lineage>
        <taxon>Bacteria</taxon>
        <taxon>Bacillati</taxon>
        <taxon>Actinomycetota</taxon>
        <taxon>Actinomycetes</taxon>
        <taxon>Pseudonocardiales</taxon>
        <taxon>Pseudonocardiaceae</taxon>
        <taxon>Amycolatopsis</taxon>
    </lineage>
</organism>
<dbReference type="EMBL" id="LQCI01000027">
    <property type="protein sequence ID" value="KZB82948.1"/>
    <property type="molecule type" value="Genomic_DNA"/>
</dbReference>
<evidence type="ECO:0000256" key="1">
    <source>
        <dbReference type="SAM" id="Phobius"/>
    </source>
</evidence>
<keyword evidence="1" id="KW-0472">Membrane</keyword>
<proteinExistence type="predicted"/>
<keyword evidence="1" id="KW-0812">Transmembrane</keyword>
<gene>
    <name evidence="2" type="ORF">AVL48_36925</name>
</gene>
<feature type="transmembrane region" description="Helical" evidence="1">
    <location>
        <begin position="33"/>
        <end position="57"/>
    </location>
</feature>
<evidence type="ECO:0000313" key="3">
    <source>
        <dbReference type="Proteomes" id="UP000076321"/>
    </source>
</evidence>
<name>A0A154MEG7_9PSEU</name>